<dbReference type="Proteomes" id="UP000805193">
    <property type="component" value="Unassembled WGS sequence"/>
</dbReference>
<evidence type="ECO:0000313" key="2">
    <source>
        <dbReference type="Proteomes" id="UP000805193"/>
    </source>
</evidence>
<accession>A0AC60PID2</accession>
<comment type="caution">
    <text evidence="1">The sequence shown here is derived from an EMBL/GenBank/DDBJ whole genome shotgun (WGS) entry which is preliminary data.</text>
</comment>
<dbReference type="EMBL" id="JABSTQ010010618">
    <property type="protein sequence ID" value="KAG0419487.1"/>
    <property type="molecule type" value="Genomic_DNA"/>
</dbReference>
<gene>
    <name evidence="1" type="ORF">HPB47_004066</name>
</gene>
<name>A0AC60PID2_IXOPE</name>
<sequence length="215" mass="23802">MKHGQRRHQAPSSGCKGLRHVAVPVAEGGNRPGAPHGTAASRQDVPRPAETAPASDAGNGRKGDFATWTVLGGDASQGWASDLSCSDQPRDQYAPFPLLKYLNRFRDKRWRNATPQSRPLPTLWRRRGSYVRCVVFLRCAGQPYSEIHCAESGQTRTASPASTVLGARGYKTRKRPRNVEDEPKARIRPRYDDSFETTLQARSRGVESVRYTPSS</sequence>
<keyword evidence="2" id="KW-1185">Reference proteome</keyword>
<evidence type="ECO:0000313" key="1">
    <source>
        <dbReference type="EMBL" id="KAG0419487.1"/>
    </source>
</evidence>
<organism evidence="1 2">
    <name type="scientific">Ixodes persulcatus</name>
    <name type="common">Taiga tick</name>
    <dbReference type="NCBI Taxonomy" id="34615"/>
    <lineage>
        <taxon>Eukaryota</taxon>
        <taxon>Metazoa</taxon>
        <taxon>Ecdysozoa</taxon>
        <taxon>Arthropoda</taxon>
        <taxon>Chelicerata</taxon>
        <taxon>Arachnida</taxon>
        <taxon>Acari</taxon>
        <taxon>Parasitiformes</taxon>
        <taxon>Ixodida</taxon>
        <taxon>Ixodoidea</taxon>
        <taxon>Ixodidae</taxon>
        <taxon>Ixodinae</taxon>
        <taxon>Ixodes</taxon>
    </lineage>
</organism>
<reference evidence="1 2" key="1">
    <citation type="journal article" date="2020" name="Cell">
        <title>Large-Scale Comparative Analyses of Tick Genomes Elucidate Their Genetic Diversity and Vector Capacities.</title>
        <authorList>
            <consortium name="Tick Genome and Microbiome Consortium (TIGMIC)"/>
            <person name="Jia N."/>
            <person name="Wang J."/>
            <person name="Shi W."/>
            <person name="Du L."/>
            <person name="Sun Y."/>
            <person name="Zhan W."/>
            <person name="Jiang J.F."/>
            <person name="Wang Q."/>
            <person name="Zhang B."/>
            <person name="Ji P."/>
            <person name="Bell-Sakyi L."/>
            <person name="Cui X.M."/>
            <person name="Yuan T.T."/>
            <person name="Jiang B.G."/>
            <person name="Yang W.F."/>
            <person name="Lam T.T."/>
            <person name="Chang Q.C."/>
            <person name="Ding S.J."/>
            <person name="Wang X.J."/>
            <person name="Zhu J.G."/>
            <person name="Ruan X.D."/>
            <person name="Zhao L."/>
            <person name="Wei J.T."/>
            <person name="Ye R.Z."/>
            <person name="Que T.C."/>
            <person name="Du C.H."/>
            <person name="Zhou Y.H."/>
            <person name="Cheng J.X."/>
            <person name="Dai P.F."/>
            <person name="Guo W.B."/>
            <person name="Han X.H."/>
            <person name="Huang E.J."/>
            <person name="Li L.F."/>
            <person name="Wei W."/>
            <person name="Gao Y.C."/>
            <person name="Liu J.Z."/>
            <person name="Shao H.Z."/>
            <person name="Wang X."/>
            <person name="Wang C.C."/>
            <person name="Yang T.C."/>
            <person name="Huo Q.B."/>
            <person name="Li W."/>
            <person name="Chen H.Y."/>
            <person name="Chen S.E."/>
            <person name="Zhou L.G."/>
            <person name="Ni X.B."/>
            <person name="Tian J.H."/>
            <person name="Sheng Y."/>
            <person name="Liu T."/>
            <person name="Pan Y.S."/>
            <person name="Xia L.Y."/>
            <person name="Li J."/>
            <person name="Zhao F."/>
            <person name="Cao W.C."/>
        </authorList>
    </citation>
    <scope>NUCLEOTIDE SEQUENCE [LARGE SCALE GENOMIC DNA]</scope>
    <source>
        <strain evidence="1">Iper-2018</strain>
    </source>
</reference>
<protein>
    <submittedName>
        <fullName evidence="1">Uncharacterized protein</fullName>
    </submittedName>
</protein>
<proteinExistence type="predicted"/>